<accession>A0ABV3P8X3</accession>
<dbReference type="Pfam" id="PF01547">
    <property type="entry name" value="SBP_bac_1"/>
    <property type="match status" value="1"/>
</dbReference>
<dbReference type="Proteomes" id="UP001555826">
    <property type="component" value="Unassembled WGS sequence"/>
</dbReference>
<evidence type="ECO:0000256" key="2">
    <source>
        <dbReference type="ARBA" id="ARBA00022448"/>
    </source>
</evidence>
<comment type="similarity">
    <text evidence="1">Belongs to the bacterial solute-binding protein 1 family.</text>
</comment>
<dbReference type="SUPFAM" id="SSF53850">
    <property type="entry name" value="Periplasmic binding protein-like II"/>
    <property type="match status" value="1"/>
</dbReference>
<proteinExistence type="inferred from homology"/>
<evidence type="ECO:0000313" key="4">
    <source>
        <dbReference type="EMBL" id="MEW9266071.1"/>
    </source>
</evidence>
<dbReference type="EMBL" id="JBFNQN010000010">
    <property type="protein sequence ID" value="MEW9266071.1"/>
    <property type="molecule type" value="Genomic_DNA"/>
</dbReference>
<evidence type="ECO:0000256" key="1">
    <source>
        <dbReference type="ARBA" id="ARBA00008520"/>
    </source>
</evidence>
<protein>
    <submittedName>
        <fullName evidence="4">Extracellular solute-binding protein</fullName>
    </submittedName>
</protein>
<dbReference type="InterPro" id="IPR006059">
    <property type="entry name" value="SBP"/>
</dbReference>
<dbReference type="Gene3D" id="3.40.190.10">
    <property type="entry name" value="Periplasmic binding protein-like II"/>
    <property type="match status" value="1"/>
</dbReference>
<reference evidence="4 5" key="1">
    <citation type="submission" date="2024-07" db="EMBL/GenBank/DDBJ databases">
        <authorList>
            <person name="Thanompreechachai J."/>
            <person name="Duangmal K."/>
        </authorList>
    </citation>
    <scope>NUCLEOTIDE SEQUENCE [LARGE SCALE GENOMIC DNA]</scope>
    <source>
        <strain evidence="4 5">KCTC 19886</strain>
    </source>
</reference>
<name>A0ABV3P8X3_9ACTN</name>
<sequence length="463" mass="50336">MSRTQNPSRRTVLGGGLAGLTGLAGLAGCGSGPRAAGDISFWGAGGDDLPAQTRFLDAWTAANPGTRITASQVPAGSLNYGASIITAVRGGTAPDVWLLDRFTTAQYAALGLLEPLDPLVEEHSGVSVEEFRSGWLRFAADEASYDGKLYALPTETDCRSLFYNKQLLREAGVDPDELDPANGPVTFDRVLEMADAVTRRDARGNYERIGWIPWSDEGWPMTYSFARGAKYFDDTSCSVDLLADPVLHAYEQLEEWRDRLDFTKVDLFLATYQPASGPPSANTMFTGRRAFVTATPWWLSQFAKYAPDLDVGVTHLPVNSPGDQPYTWSGGFAVATPKGSSRSKEVWDFMTSYAGADGQRTLLGELKRLPTRVDVLSDPSASDPSLRFFADELQHSTSRPPLPAAQVLWDATVDAKDAVLYSRTPAREALQRAQDRVEPQMSPYCPFRLPEGFGTVGVQPAGT</sequence>
<comment type="caution">
    <text evidence="4">The sequence shown here is derived from an EMBL/GenBank/DDBJ whole genome shotgun (WGS) entry which is preliminary data.</text>
</comment>
<evidence type="ECO:0000313" key="5">
    <source>
        <dbReference type="Proteomes" id="UP001555826"/>
    </source>
</evidence>
<dbReference type="PANTHER" id="PTHR30061:SF50">
    <property type="entry name" value="MALTOSE_MALTODEXTRIN-BINDING PERIPLASMIC PROTEIN"/>
    <property type="match status" value="1"/>
</dbReference>
<keyword evidence="5" id="KW-1185">Reference proteome</keyword>
<dbReference type="InterPro" id="IPR006311">
    <property type="entry name" value="TAT_signal"/>
</dbReference>
<keyword evidence="3" id="KW-0732">Signal</keyword>
<evidence type="ECO:0000256" key="3">
    <source>
        <dbReference type="ARBA" id="ARBA00022729"/>
    </source>
</evidence>
<keyword evidence="2" id="KW-0813">Transport</keyword>
<dbReference type="PROSITE" id="PS51257">
    <property type="entry name" value="PROKAR_LIPOPROTEIN"/>
    <property type="match status" value="1"/>
</dbReference>
<gene>
    <name evidence="4" type="ORF">AB1207_15065</name>
</gene>
<dbReference type="RefSeq" id="WP_367639200.1">
    <property type="nucleotide sequence ID" value="NZ_JBFNQN010000010.1"/>
</dbReference>
<dbReference type="PANTHER" id="PTHR30061">
    <property type="entry name" value="MALTOSE-BINDING PERIPLASMIC PROTEIN"/>
    <property type="match status" value="1"/>
</dbReference>
<dbReference type="PROSITE" id="PS51318">
    <property type="entry name" value="TAT"/>
    <property type="match status" value="1"/>
</dbReference>
<organism evidence="4 5">
    <name type="scientific">Kineococcus endophyticus</name>
    <dbReference type="NCBI Taxonomy" id="1181883"/>
    <lineage>
        <taxon>Bacteria</taxon>
        <taxon>Bacillati</taxon>
        <taxon>Actinomycetota</taxon>
        <taxon>Actinomycetes</taxon>
        <taxon>Kineosporiales</taxon>
        <taxon>Kineosporiaceae</taxon>
        <taxon>Kineococcus</taxon>
    </lineage>
</organism>